<keyword evidence="2" id="KW-0812">Transmembrane</keyword>
<dbReference type="GO" id="GO:0016020">
    <property type="term" value="C:membrane"/>
    <property type="evidence" value="ECO:0007669"/>
    <property type="project" value="UniProtKB-SubCell"/>
</dbReference>
<sequence length="118" mass="13075">MAYLIQTLCHQPSSSLRQSIEGPCEAVGLSIAWTLRELGESIVNMKRCRPKALIAPKLQSMKLELNLVISLSKLETQENGGGLAIASFVFLLIEMVEKMEVLAQEVEELGELARFESK</sequence>
<organism evidence="5">
    <name type="scientific">Davidia involucrata</name>
    <name type="common">Dove tree</name>
    <dbReference type="NCBI Taxonomy" id="16924"/>
    <lineage>
        <taxon>Eukaryota</taxon>
        <taxon>Viridiplantae</taxon>
        <taxon>Streptophyta</taxon>
        <taxon>Embryophyta</taxon>
        <taxon>Tracheophyta</taxon>
        <taxon>Spermatophyta</taxon>
        <taxon>Magnoliopsida</taxon>
        <taxon>eudicotyledons</taxon>
        <taxon>Gunneridae</taxon>
        <taxon>Pentapetalae</taxon>
        <taxon>asterids</taxon>
        <taxon>Cornales</taxon>
        <taxon>Nyssaceae</taxon>
        <taxon>Davidia</taxon>
    </lineage>
</organism>
<evidence type="ECO:0000256" key="2">
    <source>
        <dbReference type="ARBA" id="ARBA00022692"/>
    </source>
</evidence>
<dbReference type="PANTHER" id="PTHR31086">
    <property type="entry name" value="ALUMINUM-ACTIVATED MALATE TRANSPORTER 10"/>
    <property type="match status" value="1"/>
</dbReference>
<dbReference type="EMBL" id="GHES01042137">
    <property type="protein sequence ID" value="MPA72696.1"/>
    <property type="molecule type" value="Transcribed_RNA"/>
</dbReference>
<gene>
    <name evidence="5" type="ORF">Din_042137</name>
</gene>
<reference evidence="5" key="1">
    <citation type="submission" date="2019-08" db="EMBL/GenBank/DDBJ databases">
        <title>Reference gene set and small RNA set construction with multiple tissues from Davidia involucrata Baill.</title>
        <authorList>
            <person name="Yang H."/>
            <person name="Zhou C."/>
            <person name="Li G."/>
            <person name="Wang J."/>
            <person name="Gao P."/>
            <person name="Wang M."/>
            <person name="Wang R."/>
            <person name="Zhao Y."/>
        </authorList>
    </citation>
    <scope>NUCLEOTIDE SEQUENCE</scope>
    <source>
        <tissue evidence="5">Mixed with DoveR01_LX</tissue>
    </source>
</reference>
<comment type="subcellular location">
    <subcellularLocation>
        <location evidence="1">Membrane</location>
        <topology evidence="1">Multi-pass membrane protein</topology>
    </subcellularLocation>
</comment>
<evidence type="ECO:0000256" key="4">
    <source>
        <dbReference type="ARBA" id="ARBA00023136"/>
    </source>
</evidence>
<protein>
    <submittedName>
        <fullName evidence="5">Putative aluminum-activated malate transporter 13-like</fullName>
    </submittedName>
</protein>
<evidence type="ECO:0000256" key="3">
    <source>
        <dbReference type="ARBA" id="ARBA00022989"/>
    </source>
</evidence>
<name>A0A5B7BXC5_DAVIN</name>
<proteinExistence type="predicted"/>
<keyword evidence="3" id="KW-1133">Transmembrane helix</keyword>
<dbReference type="AlphaFoldDB" id="A0A5B7BXC5"/>
<evidence type="ECO:0000313" key="5">
    <source>
        <dbReference type="EMBL" id="MPA72696.1"/>
    </source>
</evidence>
<evidence type="ECO:0000256" key="1">
    <source>
        <dbReference type="ARBA" id="ARBA00004141"/>
    </source>
</evidence>
<keyword evidence="4" id="KW-0472">Membrane</keyword>
<accession>A0A5B7BXC5</accession>